<keyword evidence="2" id="KW-0812">Transmembrane</keyword>
<dbReference type="HOGENOM" id="CLU_737877_0_0_1"/>
<name>H8ZF24_NEMA1</name>
<feature type="transmembrane region" description="Helical" evidence="2">
    <location>
        <begin position="305"/>
        <end position="323"/>
    </location>
</feature>
<evidence type="ECO:0000313" key="3">
    <source>
        <dbReference type="EMBL" id="EHY64790.1"/>
    </source>
</evidence>
<keyword evidence="2" id="KW-1133">Transmembrane helix</keyword>
<gene>
    <name evidence="3" type="ORF">NERG_02193</name>
</gene>
<accession>H8ZF24</accession>
<dbReference type="EMBL" id="JH604638">
    <property type="protein sequence ID" value="EHY64790.1"/>
    <property type="molecule type" value="Genomic_DNA"/>
</dbReference>
<reference evidence="3" key="1">
    <citation type="submission" date="2011-03" db="EMBL/GenBank/DDBJ databases">
        <title>The Genome Sequence of Nematocida sp1 strain ERTm2.</title>
        <authorList>
            <consortium name="The Broad Institute Genome Sequencing Platform"/>
            <consortium name="The Broad Institute Genome Sequencing Center for Infectious Disease"/>
            <person name="Cuomo C."/>
            <person name="Troemel E."/>
            <person name="Young S.K."/>
            <person name="Zeng Q."/>
            <person name="Gargeya S."/>
            <person name="Fitzgerald M."/>
            <person name="Haas B."/>
            <person name="Abouelleil A."/>
            <person name="Alvarado L."/>
            <person name="Arachchi H.M."/>
            <person name="Berlin A."/>
            <person name="Brown A."/>
            <person name="Chapman S.B."/>
            <person name="Chen Z."/>
            <person name="Dunbar C."/>
            <person name="Freedman E."/>
            <person name="Gearin G."/>
            <person name="Gellesch M."/>
            <person name="Goldberg J."/>
            <person name="Griggs A."/>
            <person name="Gujja S."/>
            <person name="Heilman E.R."/>
            <person name="Heiman D."/>
            <person name="Howarth C."/>
            <person name="Larson L."/>
            <person name="Lui A."/>
            <person name="MacDonald P.J.P."/>
            <person name="Mehta T."/>
            <person name="Montmayeur A."/>
            <person name="Murphy C."/>
            <person name="Neiman D."/>
            <person name="Pearson M."/>
            <person name="Priest M."/>
            <person name="Roberts A."/>
            <person name="Saif S."/>
            <person name="Shea T."/>
            <person name="Shenoy N."/>
            <person name="Sisk P."/>
            <person name="Stolte C."/>
            <person name="Sykes S."/>
            <person name="White J."/>
            <person name="Yandava C."/>
            <person name="Wortman J."/>
            <person name="Nusbaum C."/>
            <person name="Birren B."/>
        </authorList>
    </citation>
    <scope>NUCLEOTIDE SEQUENCE</scope>
    <source>
        <strain evidence="3">ERTm2</strain>
    </source>
</reference>
<feature type="transmembrane region" description="Helical" evidence="2">
    <location>
        <begin position="271"/>
        <end position="293"/>
    </location>
</feature>
<feature type="region of interest" description="Disordered" evidence="1">
    <location>
        <begin position="1"/>
        <end position="48"/>
    </location>
</feature>
<evidence type="ECO:0000256" key="1">
    <source>
        <dbReference type="SAM" id="MobiDB-lite"/>
    </source>
</evidence>
<protein>
    <submittedName>
        <fullName evidence="3">Uncharacterized protein</fullName>
    </submittedName>
</protein>
<feature type="transmembrane region" description="Helical" evidence="2">
    <location>
        <begin position="344"/>
        <end position="364"/>
    </location>
</feature>
<feature type="compositionally biased region" description="Polar residues" evidence="1">
    <location>
        <begin position="29"/>
        <end position="48"/>
    </location>
</feature>
<evidence type="ECO:0000256" key="2">
    <source>
        <dbReference type="SAM" id="Phobius"/>
    </source>
</evidence>
<dbReference type="AlphaFoldDB" id="H8ZF24"/>
<keyword evidence="2" id="KW-0472">Membrane</keyword>
<sequence length="380" mass="42379">MNLIDNNESNMIAGPSNGSDMEVRVENPQELTEQQNDLKNDLPTTSAGANDWRMEISDETEGMHAGTEEINFNNESVLTKTMDVLKDKAGEAYSTLNGIEKACAKKVAETMNAVGLSLAEEAHEYTELVPMGGPVVEEDLQHVDNDKKGTVYVESNSGENNSPPLRNARVSYLNPAIGWIRTNITQNSSLKIVYTVPLFILASILLGMTVHSILMTIPLFLKDFDFSFKSVVFGLSSLMVDLFGIFVVKCTLSIFGILIRDLWNRKTKGNIISILGIILCTVLAFVVGFIYTFSGEVHKTEASSSWLLLFLFTMFAFSTYTFYFDEKIKKEMHNQENIPKLDEAISALGNRYILMTVSIILIYFTQPITPKNLFVRSNGL</sequence>
<feature type="compositionally biased region" description="Polar residues" evidence="1">
    <location>
        <begin position="1"/>
        <end position="10"/>
    </location>
</feature>
<proteinExistence type="predicted"/>
<feature type="transmembrane region" description="Helical" evidence="2">
    <location>
        <begin position="198"/>
        <end position="221"/>
    </location>
</feature>
<organism evidence="3">
    <name type="scientific">Nematocida ausubeli (strain ATCC PRA-371 / ERTm2)</name>
    <name type="common">Nematode killer fungus</name>
    <dbReference type="NCBI Taxonomy" id="1913371"/>
    <lineage>
        <taxon>Eukaryota</taxon>
        <taxon>Fungi</taxon>
        <taxon>Fungi incertae sedis</taxon>
        <taxon>Microsporidia</taxon>
        <taxon>Nematocida</taxon>
    </lineage>
</organism>
<dbReference type="Proteomes" id="UP000005622">
    <property type="component" value="Unassembled WGS sequence"/>
</dbReference>
<feature type="transmembrane region" description="Helical" evidence="2">
    <location>
        <begin position="233"/>
        <end position="259"/>
    </location>
</feature>